<accession>A0A933W8X5</accession>
<dbReference type="Pfam" id="PF10387">
    <property type="entry name" value="DUF2442"/>
    <property type="match status" value="1"/>
</dbReference>
<proteinExistence type="predicted"/>
<evidence type="ECO:0000313" key="2">
    <source>
        <dbReference type="EMBL" id="MBI5169977.1"/>
    </source>
</evidence>
<reference evidence="2" key="1">
    <citation type="submission" date="2020-07" db="EMBL/GenBank/DDBJ databases">
        <title>Huge and variable diversity of episymbiotic CPR bacteria and DPANN archaea in groundwater ecosystems.</title>
        <authorList>
            <person name="He C.Y."/>
            <person name="Keren R."/>
            <person name="Whittaker M."/>
            <person name="Farag I.F."/>
            <person name="Doudna J."/>
            <person name="Cate J.H.D."/>
            <person name="Banfield J.F."/>
        </authorList>
    </citation>
    <scope>NUCLEOTIDE SEQUENCE</scope>
    <source>
        <strain evidence="2">NC_groundwater_1813_Pr3_B-0.1um_71_17</strain>
    </source>
</reference>
<dbReference type="InterPro" id="IPR018841">
    <property type="entry name" value="DUF2442"/>
</dbReference>
<comment type="caution">
    <text evidence="2">The sequence shown here is derived from an EMBL/GenBank/DDBJ whole genome shotgun (WGS) entry which is preliminary data.</text>
</comment>
<protein>
    <submittedName>
        <fullName evidence="2">DUF2442 domain-containing protein</fullName>
    </submittedName>
</protein>
<evidence type="ECO:0000313" key="3">
    <source>
        <dbReference type="Proteomes" id="UP000696931"/>
    </source>
</evidence>
<organism evidence="2 3">
    <name type="scientific">Eiseniibacteriota bacterium</name>
    <dbReference type="NCBI Taxonomy" id="2212470"/>
    <lineage>
        <taxon>Bacteria</taxon>
        <taxon>Candidatus Eiseniibacteriota</taxon>
    </lineage>
</organism>
<dbReference type="AlphaFoldDB" id="A0A933W8X5"/>
<dbReference type="Proteomes" id="UP000696931">
    <property type="component" value="Unassembled WGS sequence"/>
</dbReference>
<gene>
    <name evidence="2" type="ORF">HZA61_10850</name>
</gene>
<evidence type="ECO:0000256" key="1">
    <source>
        <dbReference type="SAM" id="MobiDB-lite"/>
    </source>
</evidence>
<name>A0A933W8X5_UNCEI</name>
<dbReference type="EMBL" id="JACRIW010000077">
    <property type="protein sequence ID" value="MBI5169977.1"/>
    <property type="molecule type" value="Genomic_DNA"/>
</dbReference>
<feature type="region of interest" description="Disordered" evidence="1">
    <location>
        <begin position="92"/>
        <end position="127"/>
    </location>
</feature>
<sequence>MSPRSVKRGVRTSAPEVTRISAQGFWLSLDGAEYFVRFAEFPFFRAAPVRSLFRVRRPSESHLRWPELDVDLELDSIREPARYPLVSKAAAARVQEAAPTTRRVRTRSTEQQGPREGSARRARRRPR</sequence>